<dbReference type="Proteomes" id="UP001059884">
    <property type="component" value="Segment"/>
</dbReference>
<dbReference type="Pfam" id="PF03863">
    <property type="entry name" value="Phage_mat-A"/>
    <property type="match status" value="1"/>
</dbReference>
<protein>
    <submittedName>
        <fullName evidence="8">Maturation protein</fullName>
    </submittedName>
</protein>
<proteinExistence type="inferred from homology"/>
<comment type="subcellular location">
    <subcellularLocation>
        <location evidence="1">Virion</location>
    </subcellularLocation>
</comment>
<dbReference type="InterPro" id="IPR005563">
    <property type="entry name" value="A_protein"/>
</dbReference>
<keyword evidence="3" id="KW-1161">Viral attachment to host cell</keyword>
<evidence type="ECO:0000256" key="2">
    <source>
        <dbReference type="ARBA" id="ARBA00022581"/>
    </source>
</evidence>
<dbReference type="EMBL" id="MZ679569">
    <property type="protein sequence ID" value="UJQ85155.1"/>
    <property type="molecule type" value="Genomic_RNA"/>
</dbReference>
<evidence type="ECO:0000256" key="1">
    <source>
        <dbReference type="ARBA" id="ARBA00004328"/>
    </source>
</evidence>
<keyword evidence="4" id="KW-0946">Virion</keyword>
<comment type="similarity">
    <text evidence="7">Belongs to the Leviviricetes maturation protein family.</text>
</comment>
<evidence type="ECO:0000256" key="5">
    <source>
        <dbReference type="ARBA" id="ARBA00023104"/>
    </source>
</evidence>
<name>A0ABY3SU62_9VIRU</name>
<evidence type="ECO:0000256" key="6">
    <source>
        <dbReference type="ARBA" id="ARBA00023296"/>
    </source>
</evidence>
<keyword evidence="9" id="KW-1185">Reference proteome</keyword>
<sequence length="386" mass="43540">MTRVRIKSFPYPSNGFAEFKFNGSIVTHKVNDTSKLLSRDYCEDDVGYPVDHVLTITHRDSSNITPLEGYLQGSPGSSTWRRYSNFRPSYFDASDLTHLSLPAQPSASSLATKVLARTNPSKPTVSIFNFLYELKDLPGMIKEIGDIRLGLKKGRRLRYANSAYLSTVMGWVPLFSDLQKLVHFQDSVDRKMNELERLYANGGLKRRISKNLDEASAESTSTVIVESSLSTLIQCKVQKFSTRRSWATVRWVPTHRPSLEYSQKELRQLARNLVFGLNFSPKYVWDTLPWSWMVDWFTNVGDYLGSYSNAVPASASAVNIMTHTVTKISYSRVDGFRIQVPGAEGASTFETKSRVQSGAALSADLPFLNRRQLSILGALAIQRYMR</sequence>
<keyword evidence="5" id="KW-1175">Viral attachment to host cell pilus</keyword>
<evidence type="ECO:0000256" key="7">
    <source>
        <dbReference type="ARBA" id="ARBA00035110"/>
    </source>
</evidence>
<keyword evidence="6" id="KW-1160">Virus entry into host cell</keyword>
<evidence type="ECO:0000256" key="3">
    <source>
        <dbReference type="ARBA" id="ARBA00022804"/>
    </source>
</evidence>
<reference evidence="8" key="2">
    <citation type="journal article" date="2022" name="Nat. Microbiol.">
        <title>RNA viromes from terrestrial sites across China expand environmental viral diversity.</title>
        <authorList>
            <person name="Chiapello M."/>
            <person name="Rodriguez-Romero J."/>
            <person name="Ayllon M.A."/>
            <person name="Turina M."/>
        </authorList>
    </citation>
    <scope>NUCLEOTIDE SEQUENCE</scope>
    <source>
        <strain evidence="8">36-k141_183543</strain>
    </source>
</reference>
<reference evidence="8" key="1">
    <citation type="submission" date="2021-05" db="EMBL/GenBank/DDBJ databases">
        <authorList>
            <person name="Chen Y.-M."/>
            <person name="Zhang Y.-Z."/>
        </authorList>
    </citation>
    <scope>NUCLEOTIDE SEQUENCE</scope>
    <source>
        <strain evidence="8">36-k141_183543</strain>
    </source>
</reference>
<evidence type="ECO:0000256" key="4">
    <source>
        <dbReference type="ARBA" id="ARBA00022844"/>
    </source>
</evidence>
<organism evidence="8 9">
    <name type="scientific">Leviviridae sp</name>
    <dbReference type="NCBI Taxonomy" id="2027243"/>
    <lineage>
        <taxon>Viruses</taxon>
        <taxon>Riboviria</taxon>
        <taxon>Orthornavirae</taxon>
        <taxon>Lenarviricota</taxon>
        <taxon>Leviviricetes</taxon>
        <taxon>Norzivirales</taxon>
        <taxon>Fiersviridae</taxon>
    </lineage>
</organism>
<keyword evidence="2" id="KW-0945">Host-virus interaction</keyword>
<accession>A0ABY3SU62</accession>
<evidence type="ECO:0000313" key="9">
    <source>
        <dbReference type="Proteomes" id="UP001059884"/>
    </source>
</evidence>
<evidence type="ECO:0000313" key="8">
    <source>
        <dbReference type="EMBL" id="UJQ85155.1"/>
    </source>
</evidence>